<dbReference type="AlphaFoldDB" id="A0AA37W1I7"/>
<accession>A0AA37W1I7</accession>
<reference evidence="1" key="1">
    <citation type="journal article" date="2014" name="Int. J. Syst. Evol. Microbiol.">
        <title>Complete genome sequence of Corynebacterium casei LMG S-19264T (=DSM 44701T), isolated from a smear-ripened cheese.</title>
        <authorList>
            <consortium name="US DOE Joint Genome Institute (JGI-PGF)"/>
            <person name="Walter F."/>
            <person name="Albersmeier A."/>
            <person name="Kalinowski J."/>
            <person name="Ruckert C."/>
        </authorList>
    </citation>
    <scope>NUCLEOTIDE SEQUENCE</scope>
    <source>
        <strain evidence="1">NBRC 101628</strain>
    </source>
</reference>
<organism evidence="1 2">
    <name type="scientific">Paraferrimonas sedimenticola</name>
    <dbReference type="NCBI Taxonomy" id="375674"/>
    <lineage>
        <taxon>Bacteria</taxon>
        <taxon>Pseudomonadati</taxon>
        <taxon>Pseudomonadota</taxon>
        <taxon>Gammaproteobacteria</taxon>
        <taxon>Alteromonadales</taxon>
        <taxon>Ferrimonadaceae</taxon>
        <taxon>Paraferrimonas</taxon>
    </lineage>
</organism>
<gene>
    <name evidence="1" type="ORF">GCM10007895_21440</name>
</gene>
<name>A0AA37W1I7_9GAMM</name>
<protein>
    <submittedName>
        <fullName evidence="1">Uncharacterized protein</fullName>
    </submittedName>
</protein>
<sequence length="101" mass="11351">MNNVLTGTMQPSAVKGLIRALRIHVQKNGEDKVSRSVLNQLTFVRRWLETGANPKEPRLHKLNFGPLIRRNAKLNASELAKPLRGLYCTLVAIRGLGRRVL</sequence>
<dbReference type="RefSeq" id="WP_095504152.1">
    <property type="nucleotide sequence ID" value="NZ_BSNC01000005.1"/>
</dbReference>
<dbReference type="Proteomes" id="UP001161422">
    <property type="component" value="Unassembled WGS sequence"/>
</dbReference>
<evidence type="ECO:0000313" key="2">
    <source>
        <dbReference type="Proteomes" id="UP001161422"/>
    </source>
</evidence>
<reference evidence="1" key="2">
    <citation type="submission" date="2023-01" db="EMBL/GenBank/DDBJ databases">
        <title>Draft genome sequence of Paraferrimonas sedimenticola strain NBRC 101628.</title>
        <authorList>
            <person name="Sun Q."/>
            <person name="Mori K."/>
        </authorList>
    </citation>
    <scope>NUCLEOTIDE SEQUENCE</scope>
    <source>
        <strain evidence="1">NBRC 101628</strain>
    </source>
</reference>
<proteinExistence type="predicted"/>
<dbReference type="EMBL" id="BSNC01000005">
    <property type="protein sequence ID" value="GLP96838.1"/>
    <property type="molecule type" value="Genomic_DNA"/>
</dbReference>
<comment type="caution">
    <text evidence="1">The sequence shown here is derived from an EMBL/GenBank/DDBJ whole genome shotgun (WGS) entry which is preliminary data.</text>
</comment>
<keyword evidence="2" id="KW-1185">Reference proteome</keyword>
<evidence type="ECO:0000313" key="1">
    <source>
        <dbReference type="EMBL" id="GLP96838.1"/>
    </source>
</evidence>